<gene>
    <name evidence="1" type="ORF">L6164_015920</name>
</gene>
<organism evidence="1 2">
    <name type="scientific">Bauhinia variegata</name>
    <name type="common">Purple orchid tree</name>
    <name type="synonym">Phanera variegata</name>
    <dbReference type="NCBI Taxonomy" id="167791"/>
    <lineage>
        <taxon>Eukaryota</taxon>
        <taxon>Viridiplantae</taxon>
        <taxon>Streptophyta</taxon>
        <taxon>Embryophyta</taxon>
        <taxon>Tracheophyta</taxon>
        <taxon>Spermatophyta</taxon>
        <taxon>Magnoliopsida</taxon>
        <taxon>eudicotyledons</taxon>
        <taxon>Gunneridae</taxon>
        <taxon>Pentapetalae</taxon>
        <taxon>rosids</taxon>
        <taxon>fabids</taxon>
        <taxon>Fabales</taxon>
        <taxon>Fabaceae</taxon>
        <taxon>Cercidoideae</taxon>
        <taxon>Cercideae</taxon>
        <taxon>Bauhiniinae</taxon>
        <taxon>Bauhinia</taxon>
    </lineage>
</organism>
<sequence length="386" mass="43093">MSSAEMEMEQLTSGASNRIIPILKALRASLVFVYTFFLSFLLFILPRRRRLSSPALLGAPPSSPRKHLKRRSLWLIREEEDTMRRRALAEAVDMGRDDGHCRWTTSIFYGVRMNALFFRSFLPVSGDLRGILIIIHGLNEHSGRYAAFARRLTSCNFGVYAMDWIGHGGSDGLHGYVPSLDHVVADTGAFLEKIKLENPGVPCFLFGHSTGGAVVLKAATYSHIEDMLAGIILTSPALRVKPAHPIVGAIAPIFSLVAPTFQFKGANKRGIPVSRDPAAMLAKYSDPLVYTGPIRVRTGHEILRISSHLMRNFKSVTVPFFVLHGTADKVTDPLASQDLYIEATSEFKDIKLYDGFLHDLLFEPEREEIAQDIIDWMEKRLNALEI</sequence>
<protein>
    <submittedName>
        <fullName evidence="1">Uncharacterized protein</fullName>
    </submittedName>
</protein>
<comment type="caution">
    <text evidence="1">The sequence shown here is derived from an EMBL/GenBank/DDBJ whole genome shotgun (WGS) entry which is preliminary data.</text>
</comment>
<keyword evidence="2" id="KW-1185">Reference proteome</keyword>
<evidence type="ECO:0000313" key="2">
    <source>
        <dbReference type="Proteomes" id="UP000828941"/>
    </source>
</evidence>
<dbReference type="EMBL" id="CM039431">
    <property type="protein sequence ID" value="KAI4337514.1"/>
    <property type="molecule type" value="Genomic_DNA"/>
</dbReference>
<proteinExistence type="predicted"/>
<evidence type="ECO:0000313" key="1">
    <source>
        <dbReference type="EMBL" id="KAI4337514.1"/>
    </source>
</evidence>
<reference evidence="1 2" key="1">
    <citation type="journal article" date="2022" name="DNA Res.">
        <title>Chromosomal-level genome assembly of the orchid tree Bauhinia variegata (Leguminosae; Cercidoideae) supports the allotetraploid origin hypothesis of Bauhinia.</title>
        <authorList>
            <person name="Zhong Y."/>
            <person name="Chen Y."/>
            <person name="Zheng D."/>
            <person name="Pang J."/>
            <person name="Liu Y."/>
            <person name="Luo S."/>
            <person name="Meng S."/>
            <person name="Qian L."/>
            <person name="Wei D."/>
            <person name="Dai S."/>
            <person name="Zhou R."/>
        </authorList>
    </citation>
    <scope>NUCLEOTIDE SEQUENCE [LARGE SCALE GENOMIC DNA]</scope>
    <source>
        <strain evidence="1">BV-YZ2020</strain>
    </source>
</reference>
<accession>A0ACB9NM42</accession>
<name>A0ACB9NM42_BAUVA</name>
<dbReference type="Proteomes" id="UP000828941">
    <property type="component" value="Chromosome 6"/>
</dbReference>